<sequence length="74" mass="9074">MTLLPHRFRPPKKTEDKKWETVKFLIENGFYYQHIYEIVEAKNGVTNYQNYAKYPDNLRDAKEFVEQYKDQARK</sequence>
<accession>A0A2P8E1M7</accession>
<evidence type="ECO:0000313" key="1">
    <source>
        <dbReference type="EMBL" id="PSL03380.1"/>
    </source>
</evidence>
<dbReference type="AlphaFoldDB" id="A0A2P8E1M7"/>
<reference evidence="1 2" key="1">
    <citation type="submission" date="2018-03" db="EMBL/GenBank/DDBJ databases">
        <title>Genomic Encyclopedia of Archaeal and Bacterial Type Strains, Phase II (KMG-II): from individual species to whole genera.</title>
        <authorList>
            <person name="Goeker M."/>
        </authorList>
    </citation>
    <scope>NUCLEOTIDE SEQUENCE [LARGE SCALE GENOMIC DNA]</scope>
    <source>
        <strain evidence="1 2">DSM 28057</strain>
    </source>
</reference>
<dbReference type="Proteomes" id="UP000240708">
    <property type="component" value="Unassembled WGS sequence"/>
</dbReference>
<protein>
    <submittedName>
        <fullName evidence="1">Uncharacterized protein</fullName>
    </submittedName>
</protein>
<keyword evidence="2" id="KW-1185">Reference proteome</keyword>
<organism evidence="1 2">
    <name type="scientific">Cecembia rubra</name>
    <dbReference type="NCBI Taxonomy" id="1485585"/>
    <lineage>
        <taxon>Bacteria</taxon>
        <taxon>Pseudomonadati</taxon>
        <taxon>Bacteroidota</taxon>
        <taxon>Cytophagia</taxon>
        <taxon>Cytophagales</taxon>
        <taxon>Cyclobacteriaceae</taxon>
        <taxon>Cecembia</taxon>
    </lineage>
</organism>
<comment type="caution">
    <text evidence="1">The sequence shown here is derived from an EMBL/GenBank/DDBJ whole genome shotgun (WGS) entry which is preliminary data.</text>
</comment>
<evidence type="ECO:0000313" key="2">
    <source>
        <dbReference type="Proteomes" id="UP000240708"/>
    </source>
</evidence>
<gene>
    <name evidence="1" type="ORF">CLV48_10798</name>
</gene>
<dbReference type="EMBL" id="PYGF01000007">
    <property type="protein sequence ID" value="PSL03380.1"/>
    <property type="molecule type" value="Genomic_DNA"/>
</dbReference>
<name>A0A2P8E1M7_9BACT</name>
<proteinExistence type="predicted"/>